<dbReference type="GeneTree" id="ENSGT00510000049183"/>
<dbReference type="Gene3D" id="2.60.40.640">
    <property type="match status" value="1"/>
</dbReference>
<evidence type="ECO:0000259" key="2">
    <source>
        <dbReference type="Pfam" id="PF00339"/>
    </source>
</evidence>
<dbReference type="InterPro" id="IPR011021">
    <property type="entry name" value="Arrestin-like_N"/>
</dbReference>
<keyword evidence="4" id="KW-1185">Reference proteome</keyword>
<dbReference type="OrthoDB" id="7785529at2759"/>
<dbReference type="InParanoid" id="G1NB88"/>
<dbReference type="Pfam" id="PF00339">
    <property type="entry name" value="Arrestin_N"/>
    <property type="match status" value="1"/>
</dbReference>
<comment type="similarity">
    <text evidence="1">Belongs to the arrestin family.</text>
</comment>
<dbReference type="Ensembl" id="ENSMGAT00000010697.2">
    <property type="protein sequence ID" value="ENSMGAP00000009860.2"/>
    <property type="gene ID" value="ENSMGAG00000009553.2"/>
</dbReference>
<reference evidence="3 4" key="1">
    <citation type="journal article" date="2010" name="PLoS Biol.">
        <title>Multi-platform next-generation sequencing of the domestic turkey (Meleagris gallopavo): genome assembly and analysis.</title>
        <authorList>
            <person name="Dalloul R.A."/>
            <person name="Long J.A."/>
            <person name="Zimin A.V."/>
            <person name="Aslam L."/>
            <person name="Beal K."/>
            <person name="Blomberg L.A."/>
            <person name="Bouffard P."/>
            <person name="Burt D.W."/>
            <person name="Crasta O."/>
            <person name="Crooijmans R.P."/>
            <person name="Cooper K."/>
            <person name="Coulombe R.A."/>
            <person name="De S."/>
            <person name="Delany M.E."/>
            <person name="Dodgson J.B."/>
            <person name="Dong J.J."/>
            <person name="Evans C."/>
            <person name="Frederickson K.M."/>
            <person name="Flicek P."/>
            <person name="Florea L."/>
            <person name="Folkerts O."/>
            <person name="Groenen M.A."/>
            <person name="Harkins T.T."/>
            <person name="Herrero J."/>
            <person name="Hoffmann S."/>
            <person name="Megens H.J."/>
            <person name="Jiang A."/>
            <person name="de Jong P."/>
            <person name="Kaiser P."/>
            <person name="Kim H."/>
            <person name="Kim K.W."/>
            <person name="Kim S."/>
            <person name="Langenberger D."/>
            <person name="Lee M.K."/>
            <person name="Lee T."/>
            <person name="Mane S."/>
            <person name="Marcais G."/>
            <person name="Marz M."/>
            <person name="McElroy A.P."/>
            <person name="Modise T."/>
            <person name="Nefedov M."/>
            <person name="Notredame C."/>
            <person name="Paton I.R."/>
            <person name="Payne W.S."/>
            <person name="Pertea G."/>
            <person name="Prickett D."/>
            <person name="Puiu D."/>
            <person name="Qioa D."/>
            <person name="Raineri E."/>
            <person name="Ruffier M."/>
            <person name="Salzberg S.L."/>
            <person name="Schatz M.C."/>
            <person name="Scheuring C."/>
            <person name="Schmidt C.J."/>
            <person name="Schroeder S."/>
            <person name="Searle S.M."/>
            <person name="Smith E.J."/>
            <person name="Smith J."/>
            <person name="Sonstegard T.S."/>
            <person name="Stadler P.F."/>
            <person name="Tafer H."/>
            <person name="Tu Z.J."/>
            <person name="Van Tassell C.P."/>
            <person name="Vilella A.J."/>
            <person name="Williams K.P."/>
            <person name="Yorke J.A."/>
            <person name="Zhang L."/>
            <person name="Zhang H.B."/>
            <person name="Zhang X."/>
            <person name="Zhang Y."/>
            <person name="Reed K.M."/>
        </authorList>
    </citation>
    <scope>NUCLEOTIDE SEQUENCE [LARGE SCALE GENOMIC DNA]</scope>
</reference>
<dbReference type="Proteomes" id="UP000001645">
    <property type="component" value="Chromosome 1"/>
</dbReference>
<proteinExistence type="inferred from homology"/>
<dbReference type="AlphaFoldDB" id="G1NB88"/>
<protein>
    <recommendedName>
        <fullName evidence="2">Arrestin-like N-terminal domain-containing protein</fullName>
    </recommendedName>
</protein>
<dbReference type="InterPro" id="IPR014752">
    <property type="entry name" value="Arrestin-like_C"/>
</dbReference>
<name>G1NB88_MELGA</name>
<evidence type="ECO:0000313" key="3">
    <source>
        <dbReference type="Ensembl" id="ENSMGAP00000009860.2"/>
    </source>
</evidence>
<sequence length="117" mass="12820">MTAVKAINLVLPEVKVYPVGSSICGQLVLNLSSTLVDPVVKMELMGRGYLKWPEGNPELDYEEIIVCTNKAVYISKAKKFHIADSCLDSGIHTFDFHFSFPPEAPSTFIKLAASSIS</sequence>
<organism evidence="3 4">
    <name type="scientific">Meleagris gallopavo</name>
    <name type="common">Wild turkey</name>
    <dbReference type="NCBI Taxonomy" id="9103"/>
    <lineage>
        <taxon>Eukaryota</taxon>
        <taxon>Metazoa</taxon>
        <taxon>Chordata</taxon>
        <taxon>Craniata</taxon>
        <taxon>Vertebrata</taxon>
        <taxon>Euteleostomi</taxon>
        <taxon>Archelosauria</taxon>
        <taxon>Archosauria</taxon>
        <taxon>Dinosauria</taxon>
        <taxon>Saurischia</taxon>
        <taxon>Theropoda</taxon>
        <taxon>Coelurosauria</taxon>
        <taxon>Aves</taxon>
        <taxon>Neognathae</taxon>
        <taxon>Galloanserae</taxon>
        <taxon>Galliformes</taxon>
        <taxon>Phasianidae</taxon>
        <taxon>Meleagridinae</taxon>
        <taxon>Meleagris</taxon>
    </lineage>
</organism>
<reference evidence="3" key="3">
    <citation type="submission" date="2025-09" db="UniProtKB">
        <authorList>
            <consortium name="Ensembl"/>
        </authorList>
    </citation>
    <scope>IDENTIFICATION</scope>
</reference>
<evidence type="ECO:0000256" key="1">
    <source>
        <dbReference type="ARBA" id="ARBA00005298"/>
    </source>
</evidence>
<feature type="domain" description="Arrestin-like N-terminal" evidence="2">
    <location>
        <begin position="15"/>
        <end position="108"/>
    </location>
</feature>
<dbReference type="HOGENOM" id="CLU_2202997_0_0_1"/>
<accession>G1NB88</accession>
<reference evidence="3" key="2">
    <citation type="submission" date="2025-08" db="UniProtKB">
        <authorList>
            <consortium name="Ensembl"/>
        </authorList>
    </citation>
    <scope>IDENTIFICATION</scope>
</reference>
<evidence type="ECO:0000313" key="4">
    <source>
        <dbReference type="Proteomes" id="UP000001645"/>
    </source>
</evidence>